<dbReference type="SUPFAM" id="SSF52777">
    <property type="entry name" value="CoA-dependent acyltransferases"/>
    <property type="match status" value="1"/>
</dbReference>
<keyword evidence="3" id="KW-1185">Reference proteome</keyword>
<gene>
    <name evidence="2" type="ORF">HS088_TW22G00263</name>
</gene>
<comment type="caution">
    <text evidence="2">The sequence shown here is derived from an EMBL/GenBank/DDBJ whole genome shotgun (WGS) entry which is preliminary data.</text>
</comment>
<dbReference type="GO" id="GO:0016747">
    <property type="term" value="F:acyltransferase activity, transferring groups other than amino-acyl groups"/>
    <property type="evidence" value="ECO:0007669"/>
    <property type="project" value="TreeGrafter"/>
</dbReference>
<dbReference type="PANTHER" id="PTHR31642">
    <property type="entry name" value="TRICHOTHECENE 3-O-ACETYLTRANSFERASE"/>
    <property type="match status" value="1"/>
</dbReference>
<dbReference type="AlphaFoldDB" id="A0A7J7BXK0"/>
<sequence length="425" mass="47332">MEDIKLVEKVVIVPENPTNRRRVFLSNIDLSLVLYQESVSYFDPPTNEISFSEACNVLYRALGALLVPYSFAAGRLVPAIDDDRRLEIDCNDAGFVVAAATTDAKLSSLGELLAPKPEFKKLVAFIQEDEMDLKDKPLLSLQLTQFECGSLALASRYNHCILDGVAIRELEANMAALTRGEDLVVVPNPDRTLFKARNPPEINHPHHEYSETTPLSIKESISANQIRSIYISSHHIANLKKGALKGGKLNNCTTFEVMAAKIWKARSIATRMQDEAMSTMLIPVDVRKRVVPQAPNGFAGNALVPAFARAMVREVKEEEDSYLVKKVQEGLERVNDEYVRSGIDWLEVHRGGPCCENSFSLVAWWRLGLEEEEFAWGRVKCATTITVKPGLVFVLPGDKGKGGLNICLELPEDQMEVFVSLIMEQ</sequence>
<accession>A0A7J7BXK0</accession>
<dbReference type="OrthoDB" id="1862401at2759"/>
<dbReference type="Proteomes" id="UP000593562">
    <property type="component" value="Unassembled WGS sequence"/>
</dbReference>
<protein>
    <recommendedName>
        <fullName evidence="4">Omega-hydroxypalmitate O-feruloyl transferase</fullName>
    </recommendedName>
</protein>
<dbReference type="InParanoid" id="A0A7J7BXK0"/>
<dbReference type="InterPro" id="IPR023213">
    <property type="entry name" value="CAT-like_dom_sf"/>
</dbReference>
<dbReference type="EMBL" id="JAAARO010000022">
    <property type="protein sequence ID" value="KAF5726584.1"/>
    <property type="molecule type" value="Genomic_DNA"/>
</dbReference>
<organism evidence="2 3">
    <name type="scientific">Tripterygium wilfordii</name>
    <name type="common">Thunder God vine</name>
    <dbReference type="NCBI Taxonomy" id="458696"/>
    <lineage>
        <taxon>Eukaryota</taxon>
        <taxon>Viridiplantae</taxon>
        <taxon>Streptophyta</taxon>
        <taxon>Embryophyta</taxon>
        <taxon>Tracheophyta</taxon>
        <taxon>Spermatophyta</taxon>
        <taxon>Magnoliopsida</taxon>
        <taxon>eudicotyledons</taxon>
        <taxon>Gunneridae</taxon>
        <taxon>Pentapetalae</taxon>
        <taxon>rosids</taxon>
        <taxon>fabids</taxon>
        <taxon>Celastrales</taxon>
        <taxon>Celastraceae</taxon>
        <taxon>Tripterygium</taxon>
    </lineage>
</organism>
<evidence type="ECO:0000256" key="1">
    <source>
        <dbReference type="ARBA" id="ARBA00009861"/>
    </source>
</evidence>
<comment type="similarity">
    <text evidence="1">Belongs to the plant acyltransferase family.</text>
</comment>
<evidence type="ECO:0008006" key="4">
    <source>
        <dbReference type="Google" id="ProtNLM"/>
    </source>
</evidence>
<evidence type="ECO:0000313" key="3">
    <source>
        <dbReference type="Proteomes" id="UP000593562"/>
    </source>
</evidence>
<evidence type="ECO:0000313" key="2">
    <source>
        <dbReference type="EMBL" id="KAF5726584.1"/>
    </source>
</evidence>
<reference evidence="2 3" key="1">
    <citation type="journal article" date="2020" name="Nat. Commun.">
        <title>Genome of Tripterygium wilfordii and identification of cytochrome P450 involved in triptolide biosynthesis.</title>
        <authorList>
            <person name="Tu L."/>
            <person name="Su P."/>
            <person name="Zhang Z."/>
            <person name="Gao L."/>
            <person name="Wang J."/>
            <person name="Hu T."/>
            <person name="Zhou J."/>
            <person name="Zhang Y."/>
            <person name="Zhao Y."/>
            <person name="Liu Y."/>
            <person name="Song Y."/>
            <person name="Tong Y."/>
            <person name="Lu Y."/>
            <person name="Yang J."/>
            <person name="Xu C."/>
            <person name="Jia M."/>
            <person name="Peters R.J."/>
            <person name="Huang L."/>
            <person name="Gao W."/>
        </authorList>
    </citation>
    <scope>NUCLEOTIDE SEQUENCE [LARGE SCALE GENOMIC DNA]</scope>
    <source>
        <strain evidence="3">cv. XIE 37</strain>
        <tissue evidence="2">Leaf</tissue>
    </source>
</reference>
<name>A0A7J7BXK0_TRIWF</name>
<dbReference type="Pfam" id="PF02458">
    <property type="entry name" value="Transferase"/>
    <property type="match status" value="1"/>
</dbReference>
<dbReference type="Gene3D" id="3.30.559.10">
    <property type="entry name" value="Chloramphenicol acetyltransferase-like domain"/>
    <property type="match status" value="2"/>
</dbReference>
<proteinExistence type="inferred from homology"/>
<dbReference type="InterPro" id="IPR050317">
    <property type="entry name" value="Plant_Fungal_Acyltransferase"/>
</dbReference>
<dbReference type="PANTHER" id="PTHR31642:SF217">
    <property type="entry name" value="OMEGA-HYDROXYPALMITATE O-FERULOYL TRANSFERASE-LIKE ISOFORM X1"/>
    <property type="match status" value="1"/>
</dbReference>